<evidence type="ECO:0000313" key="16">
    <source>
        <dbReference type="Proteomes" id="UP000238350"/>
    </source>
</evidence>
<dbReference type="PRINTS" id="PR01415">
    <property type="entry name" value="ANKYRIN"/>
</dbReference>
<dbReference type="PANTHER" id="PTHR24161:SF85">
    <property type="entry name" value="PALMITOYLTRANSFERASE HIP14"/>
    <property type="match status" value="1"/>
</dbReference>
<dbReference type="AlphaFoldDB" id="A0A2T0FDK4"/>
<gene>
    <name evidence="15" type="ORF">B9G98_00706</name>
</gene>
<evidence type="ECO:0000256" key="13">
    <source>
        <dbReference type="RuleBase" id="RU079119"/>
    </source>
</evidence>
<evidence type="ECO:0000256" key="1">
    <source>
        <dbReference type="ARBA" id="ARBA00004141"/>
    </source>
</evidence>
<comment type="similarity">
    <text evidence="2">Belongs to the DHHC palmitoyltransferase family. AKR/ZDHHC17 subfamily.</text>
</comment>
<feature type="transmembrane region" description="Helical" evidence="13">
    <location>
        <begin position="367"/>
        <end position="388"/>
    </location>
</feature>
<dbReference type="GO" id="GO:0019706">
    <property type="term" value="F:protein-cysteine S-palmitoyltransferase activity"/>
    <property type="evidence" value="ECO:0007669"/>
    <property type="project" value="UniProtKB-EC"/>
</dbReference>
<evidence type="ECO:0000256" key="4">
    <source>
        <dbReference type="ARBA" id="ARBA00022737"/>
    </source>
</evidence>
<proteinExistence type="inferred from homology"/>
<reference evidence="15 16" key="1">
    <citation type="submission" date="2017-04" db="EMBL/GenBank/DDBJ databases">
        <title>Genome sequencing of [Candida] sorbophila.</title>
        <authorList>
            <person name="Ahn J.O."/>
        </authorList>
    </citation>
    <scope>NUCLEOTIDE SEQUENCE [LARGE SCALE GENOMIC DNA]</scope>
    <source>
        <strain evidence="15 16">DS02</strain>
    </source>
</reference>
<dbReference type="EMBL" id="NDIQ01000001">
    <property type="protein sequence ID" value="PRT53086.1"/>
    <property type="molecule type" value="Genomic_DNA"/>
</dbReference>
<dbReference type="SUPFAM" id="SSF48403">
    <property type="entry name" value="Ankyrin repeat"/>
    <property type="match status" value="1"/>
</dbReference>
<comment type="caution">
    <text evidence="15">The sequence shown here is derived from an EMBL/GenBank/DDBJ whole genome shotgun (WGS) entry which is preliminary data.</text>
</comment>
<feature type="repeat" description="ANK" evidence="12">
    <location>
        <begin position="98"/>
        <end position="130"/>
    </location>
</feature>
<feature type="domain" description="Palmitoyltransferase DHHC" evidence="14">
    <location>
        <begin position="416"/>
        <end position="538"/>
    </location>
</feature>
<protein>
    <recommendedName>
        <fullName evidence="13">Palmitoyltransferase</fullName>
        <ecNumber evidence="13">2.3.1.225</ecNumber>
    </recommendedName>
</protein>
<keyword evidence="13 15" id="KW-0808">Transferase</keyword>
<dbReference type="InterPro" id="IPR036770">
    <property type="entry name" value="Ankyrin_rpt-contain_sf"/>
</dbReference>
<dbReference type="Pfam" id="PF01529">
    <property type="entry name" value="DHHC"/>
    <property type="match status" value="1"/>
</dbReference>
<evidence type="ECO:0000256" key="7">
    <source>
        <dbReference type="ARBA" id="ARBA00023136"/>
    </source>
</evidence>
<comment type="domain">
    <text evidence="13">The DHHC domain is required for palmitoyltransferase activity.</text>
</comment>
<evidence type="ECO:0000256" key="2">
    <source>
        <dbReference type="ARBA" id="ARBA00010104"/>
    </source>
</evidence>
<dbReference type="Proteomes" id="UP000238350">
    <property type="component" value="Unassembled WGS sequence"/>
</dbReference>
<dbReference type="PROSITE" id="PS50088">
    <property type="entry name" value="ANK_REPEAT"/>
    <property type="match status" value="4"/>
</dbReference>
<dbReference type="Gene3D" id="1.25.40.20">
    <property type="entry name" value="Ankyrin repeat-containing domain"/>
    <property type="match status" value="2"/>
</dbReference>
<feature type="transmembrane region" description="Helical" evidence="13">
    <location>
        <begin position="506"/>
        <end position="526"/>
    </location>
</feature>
<dbReference type="OrthoDB" id="6781668at2759"/>
<evidence type="ECO:0000256" key="8">
    <source>
        <dbReference type="ARBA" id="ARBA00023139"/>
    </source>
</evidence>
<evidence type="ECO:0000256" key="5">
    <source>
        <dbReference type="ARBA" id="ARBA00022989"/>
    </source>
</evidence>
<dbReference type="STRING" id="45607.A0A2T0FDK4"/>
<keyword evidence="6 12" id="KW-0040">ANK repeat</keyword>
<evidence type="ECO:0000256" key="10">
    <source>
        <dbReference type="ARBA" id="ARBA00023315"/>
    </source>
</evidence>
<feature type="repeat" description="ANK" evidence="12">
    <location>
        <begin position="167"/>
        <end position="199"/>
    </location>
</feature>
<evidence type="ECO:0000256" key="6">
    <source>
        <dbReference type="ARBA" id="ARBA00023043"/>
    </source>
</evidence>
<evidence type="ECO:0000313" key="15">
    <source>
        <dbReference type="EMBL" id="PRT53086.1"/>
    </source>
</evidence>
<keyword evidence="9" id="KW-0449">Lipoprotein</keyword>
<evidence type="ECO:0000256" key="12">
    <source>
        <dbReference type="PROSITE-ProRule" id="PRU00023"/>
    </source>
</evidence>
<organism evidence="15 16">
    <name type="scientific">Wickerhamiella sorbophila</name>
    <dbReference type="NCBI Taxonomy" id="45607"/>
    <lineage>
        <taxon>Eukaryota</taxon>
        <taxon>Fungi</taxon>
        <taxon>Dikarya</taxon>
        <taxon>Ascomycota</taxon>
        <taxon>Saccharomycotina</taxon>
        <taxon>Dipodascomycetes</taxon>
        <taxon>Dipodascales</taxon>
        <taxon>Trichomonascaceae</taxon>
        <taxon>Wickerhamiella</taxon>
    </lineage>
</organism>
<evidence type="ECO:0000256" key="3">
    <source>
        <dbReference type="ARBA" id="ARBA00022692"/>
    </source>
</evidence>
<keyword evidence="10 13" id="KW-0012">Acyltransferase</keyword>
<dbReference type="Pfam" id="PF12796">
    <property type="entry name" value="Ank_2"/>
    <property type="match status" value="3"/>
</dbReference>
<keyword evidence="8" id="KW-0564">Palmitate</keyword>
<feature type="transmembrane region" description="Helical" evidence="13">
    <location>
        <begin position="329"/>
        <end position="355"/>
    </location>
</feature>
<sequence>MDDIAELATLASLRSNPIAETNHVEVQALGDKISDLIEAAQHGDLASMKSLVADGTSVNQLAEDGTTALHWAASNNFYEICVFLLEKGADVNARGGFQSATPLMWASRNGFVYIARLLLQHGAVYNEVDEQGFNPLHLAVHSSNVLLVIYYVHEYASYGLDTVDTKLRRTPLIWAACQGDHMTVDVLVKAGADVHSADAEGMTPLHWATVAKSLDCLHILLKAGADPTALNSRNSSCFDIAKEIDGERVLKQALARSGRLPSGAVKIHKFTDREAELITFFLPFVMAKLAMLAVSYLSWFWSVPLLVLLLFISRLVLKRFVLYNKWPGHLAFLQSTIMSGIFCGLTFWVLVQFITDVLPLSYGSHNVASMLFLALAFTGLTCYFAALFMDPGIIKTGSEADISNTINKLLDSGEYDTLNFCYATFVRIPARAHYDKIIGDVVARYDHYCPWLYNAVGLRNHRLFVAFLTLISLAITTLSIVVVWVIRSQPTTVMQTFSKHPQTTALYMFCAPIFVWIEILTFMQWLHVARASTTYDIAQGKKGKESFSSLPADHPLAKLRARNETPAVTQPSDNHNHKHNPLAMCAAVLGLQQIKVTFRTLFGKDPRPYDHGLKANCSDFWFGGGPLFNPDARLGTLNGQLVDYFSLNQLKFTKPATLANRRADNALRRLT</sequence>
<feature type="transmembrane region" description="Helical" evidence="13">
    <location>
        <begin position="299"/>
        <end position="317"/>
    </location>
</feature>
<dbReference type="PANTHER" id="PTHR24161">
    <property type="entry name" value="ANK_REP_REGION DOMAIN-CONTAINING PROTEIN-RELATED"/>
    <property type="match status" value="1"/>
</dbReference>
<keyword evidence="4" id="KW-0677">Repeat</keyword>
<dbReference type="SMART" id="SM00248">
    <property type="entry name" value="ANK"/>
    <property type="match status" value="6"/>
</dbReference>
<accession>A0A2T0FDK4</accession>
<dbReference type="GeneID" id="36514455"/>
<feature type="transmembrane region" description="Helical" evidence="13">
    <location>
        <begin position="463"/>
        <end position="486"/>
    </location>
</feature>
<keyword evidence="7 13" id="KW-0472">Membrane</keyword>
<dbReference type="PROSITE" id="PS50216">
    <property type="entry name" value="DHHC"/>
    <property type="match status" value="1"/>
</dbReference>
<comment type="subcellular location">
    <subcellularLocation>
        <location evidence="1">Membrane</location>
        <topology evidence="1">Multi-pass membrane protein</topology>
    </subcellularLocation>
</comment>
<evidence type="ECO:0000256" key="11">
    <source>
        <dbReference type="ARBA" id="ARBA00048048"/>
    </source>
</evidence>
<dbReference type="RefSeq" id="XP_024663032.1">
    <property type="nucleotide sequence ID" value="XM_024807264.1"/>
</dbReference>
<dbReference type="InterPro" id="IPR002110">
    <property type="entry name" value="Ankyrin_rpt"/>
</dbReference>
<name>A0A2T0FDK4_9ASCO</name>
<keyword evidence="5 13" id="KW-1133">Transmembrane helix</keyword>
<dbReference type="InterPro" id="IPR001594">
    <property type="entry name" value="Palmitoyltrfase_DHHC"/>
</dbReference>
<evidence type="ECO:0000256" key="9">
    <source>
        <dbReference type="ARBA" id="ARBA00023288"/>
    </source>
</evidence>
<dbReference type="GO" id="GO:0016020">
    <property type="term" value="C:membrane"/>
    <property type="evidence" value="ECO:0007669"/>
    <property type="project" value="UniProtKB-SubCell"/>
</dbReference>
<keyword evidence="16" id="KW-1185">Reference proteome</keyword>
<comment type="catalytic activity">
    <reaction evidence="11 13">
        <text>L-cysteinyl-[protein] + hexadecanoyl-CoA = S-hexadecanoyl-L-cysteinyl-[protein] + CoA</text>
        <dbReference type="Rhea" id="RHEA:36683"/>
        <dbReference type="Rhea" id="RHEA-COMP:10131"/>
        <dbReference type="Rhea" id="RHEA-COMP:11032"/>
        <dbReference type="ChEBI" id="CHEBI:29950"/>
        <dbReference type="ChEBI" id="CHEBI:57287"/>
        <dbReference type="ChEBI" id="CHEBI:57379"/>
        <dbReference type="ChEBI" id="CHEBI:74151"/>
        <dbReference type="EC" id="2.3.1.225"/>
    </reaction>
</comment>
<keyword evidence="3 13" id="KW-0812">Transmembrane</keyword>
<dbReference type="EC" id="2.3.1.225" evidence="13"/>
<feature type="repeat" description="ANK" evidence="12">
    <location>
        <begin position="64"/>
        <end position="96"/>
    </location>
</feature>
<dbReference type="PROSITE" id="PS50297">
    <property type="entry name" value="ANK_REP_REGION"/>
    <property type="match status" value="4"/>
</dbReference>
<feature type="repeat" description="ANK" evidence="12">
    <location>
        <begin position="200"/>
        <end position="232"/>
    </location>
</feature>
<evidence type="ECO:0000259" key="14">
    <source>
        <dbReference type="Pfam" id="PF01529"/>
    </source>
</evidence>